<dbReference type="EMBL" id="CM042885">
    <property type="protein sequence ID" value="KAI4363676.1"/>
    <property type="molecule type" value="Genomic_DNA"/>
</dbReference>
<dbReference type="Proteomes" id="UP001057402">
    <property type="component" value="Chromosome 6"/>
</dbReference>
<reference evidence="2" key="1">
    <citation type="journal article" date="2023" name="Front. Plant Sci.">
        <title>Chromosomal-level genome assembly of Melastoma candidum provides insights into trichome evolution.</title>
        <authorList>
            <person name="Zhong Y."/>
            <person name="Wu W."/>
            <person name="Sun C."/>
            <person name="Zou P."/>
            <person name="Liu Y."/>
            <person name="Dai S."/>
            <person name="Zhou R."/>
        </authorList>
    </citation>
    <scope>NUCLEOTIDE SEQUENCE [LARGE SCALE GENOMIC DNA]</scope>
</reference>
<evidence type="ECO:0000313" key="2">
    <source>
        <dbReference type="Proteomes" id="UP001057402"/>
    </source>
</evidence>
<protein>
    <submittedName>
        <fullName evidence="1">Uncharacterized protein</fullName>
    </submittedName>
</protein>
<proteinExistence type="predicted"/>
<gene>
    <name evidence="1" type="ORF">MLD38_019864</name>
</gene>
<organism evidence="1 2">
    <name type="scientific">Melastoma candidum</name>
    <dbReference type="NCBI Taxonomy" id="119954"/>
    <lineage>
        <taxon>Eukaryota</taxon>
        <taxon>Viridiplantae</taxon>
        <taxon>Streptophyta</taxon>
        <taxon>Embryophyta</taxon>
        <taxon>Tracheophyta</taxon>
        <taxon>Spermatophyta</taxon>
        <taxon>Magnoliopsida</taxon>
        <taxon>eudicotyledons</taxon>
        <taxon>Gunneridae</taxon>
        <taxon>Pentapetalae</taxon>
        <taxon>rosids</taxon>
        <taxon>malvids</taxon>
        <taxon>Myrtales</taxon>
        <taxon>Melastomataceae</taxon>
        <taxon>Melastomatoideae</taxon>
        <taxon>Melastomateae</taxon>
        <taxon>Melastoma</taxon>
    </lineage>
</organism>
<sequence>MFSSIQLKVSMKLVLSRLPLQASPTPTVTRDDYATRVDPNFLRDSPIAPSCPQNKAQFNRTGRQKELCVKTTRKDLVGRASSTSTGSFEGARPWMLEIQEEAPLDYPEQ</sequence>
<accession>A0ACB9QBG6</accession>
<keyword evidence="2" id="KW-1185">Reference proteome</keyword>
<name>A0ACB9QBG6_9MYRT</name>
<comment type="caution">
    <text evidence="1">The sequence shown here is derived from an EMBL/GenBank/DDBJ whole genome shotgun (WGS) entry which is preliminary data.</text>
</comment>
<evidence type="ECO:0000313" key="1">
    <source>
        <dbReference type="EMBL" id="KAI4363676.1"/>
    </source>
</evidence>